<dbReference type="AlphaFoldDB" id="A0A7S7LJB2"/>
<gene>
    <name evidence="2" type="ORF">CPATCC_000527</name>
</gene>
<evidence type="ECO:0000256" key="1">
    <source>
        <dbReference type="SAM" id="MobiDB-lite"/>
    </source>
</evidence>
<feature type="compositionally biased region" description="Basic and acidic residues" evidence="1">
    <location>
        <begin position="62"/>
        <end position="76"/>
    </location>
</feature>
<feature type="region of interest" description="Disordered" evidence="1">
    <location>
        <begin position="51"/>
        <end position="96"/>
    </location>
</feature>
<protein>
    <submittedName>
        <fullName evidence="2">Uncharacterized protein</fullName>
    </submittedName>
</protein>
<dbReference type="EMBL" id="CP044421">
    <property type="protein sequence ID" value="QOY42846.1"/>
    <property type="molecule type" value="Genomic_DNA"/>
</dbReference>
<feature type="compositionally biased region" description="Polar residues" evidence="1">
    <location>
        <begin position="79"/>
        <end position="96"/>
    </location>
</feature>
<organism evidence="2 3">
    <name type="scientific">Cryptosporidium parvum</name>
    <dbReference type="NCBI Taxonomy" id="5807"/>
    <lineage>
        <taxon>Eukaryota</taxon>
        <taxon>Sar</taxon>
        <taxon>Alveolata</taxon>
        <taxon>Apicomplexa</taxon>
        <taxon>Conoidasida</taxon>
        <taxon>Coccidia</taxon>
        <taxon>Eucoccidiorida</taxon>
        <taxon>Eimeriorina</taxon>
        <taxon>Cryptosporidiidae</taxon>
        <taxon>Cryptosporidium</taxon>
    </lineage>
</organism>
<accession>A0A7S7LJB2</accession>
<evidence type="ECO:0000313" key="2">
    <source>
        <dbReference type="EMBL" id="QOY42846.1"/>
    </source>
</evidence>
<name>A0A7S7LJB2_CRYPV</name>
<dbReference type="Proteomes" id="UP000593906">
    <property type="component" value="Chromosome 2"/>
</dbReference>
<sequence length="685" mass="78128">MADLSKFQGLNSSQIHEELLKCPKSSWPKIISELPTGIKSELIAILSNKKANSTQNNNSVSEDPKENTPNKSKTEIVNDDSQISSSSPIKGQNQNETSIVHPRCIPLEIEANKETTIKSEKGNQDEICLSSQSLYSNKIFQELMVSTFSPINSVISRTMYIAGDIRPFLKNKDCQEKSVRLVQSYLNIWISLFWNSLINNSKKKKVSNKLTNSMIKKHFSEYYKQEVSKFDYDTLINKSAHRHVGMNSNTENGMIQGTDPDITGISSVVKEDDAINDLDENDGVDFNNNNNLPSNMMINIDKRFEDRLKLRDIRTKNMSAEIYKEFAMLREKNFRPSINTLQEWLSITWNTTYNNGLKETKVSQIPSNSLQLFSFILNDIISSLVENALRISFLQNSNVNLENSKIPMQDSNNLLQNCQDLINEVNNHKESIFGCTNEDFNIQKVDFNQIIDTFSKSQDEIPKLNYIHYILAIIQRINEIDFKLLEYSEQSNPNNSLPSKINTDLIIEKLYTLYSKLTGQIIRGQQNSFGGSTTGTGGKRKRDSSELSSDFAKCANSDHFHGAEENDYTGNEEDDMFEAIVESATSEFSINNAFPSGIPDEISIYCYLRMKKVIKESKDPEDFSGIFNKLVKEWNKDTSDLDDEESIEIQKTKESCKYCKIQLNKYMNVAYKIIAVSNLIKNFIK</sequence>
<evidence type="ECO:0000313" key="3">
    <source>
        <dbReference type="Proteomes" id="UP000593906"/>
    </source>
</evidence>
<feature type="compositionally biased region" description="Polar residues" evidence="1">
    <location>
        <begin position="51"/>
        <end position="61"/>
    </location>
</feature>
<dbReference type="VEuPathDB" id="CryptoDB:CPATCC_0026970"/>
<reference evidence="2 3" key="1">
    <citation type="submission" date="2019-09" db="EMBL/GenBank/DDBJ databases">
        <title>Consistent, comparative and evidence-based genome assembly and annotation for Cryptosporidium parvum, C. hominis and C. tyzzeri.</title>
        <authorList>
            <person name="Baptista R.P."/>
            <person name="Li Y."/>
            <person name="Sateriale A."/>
            <person name="Ansell B."/>
            <person name="Jex A."/>
            <person name="Sanders M."/>
            <person name="Brooks K."/>
            <person name="Tracey A."/>
            <person name="Berriman M."/>
            <person name="Striepen B."/>
            <person name="Cotton J.A."/>
            <person name="Kissinger J.C."/>
        </authorList>
    </citation>
    <scope>NUCLEOTIDE SEQUENCE [LARGE SCALE GENOMIC DNA]</scope>
    <source>
        <strain evidence="2 3">IOWA-ATCC</strain>
    </source>
</reference>
<proteinExistence type="predicted"/>